<dbReference type="InterPro" id="IPR036514">
    <property type="entry name" value="SGNH_hydro_sf"/>
</dbReference>
<protein>
    <submittedName>
        <fullName evidence="3">SGNH/GDSL hydrolase family protein</fullName>
    </submittedName>
</protein>
<evidence type="ECO:0000313" key="4">
    <source>
        <dbReference type="Proteomes" id="UP001164693"/>
    </source>
</evidence>
<dbReference type="PANTHER" id="PTHR37981:SF1">
    <property type="entry name" value="SGNH HYDROLASE-TYPE ESTERASE DOMAIN-CONTAINING PROTEIN"/>
    <property type="match status" value="1"/>
</dbReference>
<feature type="domain" description="SGNH hydrolase-type esterase" evidence="2">
    <location>
        <begin position="36"/>
        <end position="253"/>
    </location>
</feature>
<dbReference type="InterPro" id="IPR037460">
    <property type="entry name" value="SEST-like"/>
</dbReference>
<organism evidence="3 4">
    <name type="scientific">Jatrophihabitans cynanchi</name>
    <dbReference type="NCBI Taxonomy" id="2944128"/>
    <lineage>
        <taxon>Bacteria</taxon>
        <taxon>Bacillati</taxon>
        <taxon>Actinomycetota</taxon>
        <taxon>Actinomycetes</taxon>
        <taxon>Jatrophihabitantales</taxon>
        <taxon>Jatrophihabitantaceae</taxon>
        <taxon>Jatrophihabitans</taxon>
    </lineage>
</organism>
<dbReference type="EMBL" id="CP097463">
    <property type="protein sequence ID" value="WAX56110.1"/>
    <property type="molecule type" value="Genomic_DNA"/>
</dbReference>
<dbReference type="SUPFAM" id="SSF52266">
    <property type="entry name" value="SGNH hydrolase"/>
    <property type="match status" value="1"/>
</dbReference>
<reference evidence="3" key="1">
    <citation type="submission" date="2022-05" db="EMBL/GenBank/DDBJ databases">
        <title>Jatrophihabitans sp. SB3-54 whole genome sequence.</title>
        <authorList>
            <person name="Suh M.K."/>
            <person name="Eom M.K."/>
            <person name="Kim J.S."/>
            <person name="Kim H.S."/>
            <person name="Do H.E."/>
            <person name="Shin Y.K."/>
            <person name="Lee J.-S."/>
        </authorList>
    </citation>
    <scope>NUCLEOTIDE SEQUENCE</scope>
    <source>
        <strain evidence="3">SB3-54</strain>
    </source>
</reference>
<feature type="chain" id="PRO_5045936900" evidence="1">
    <location>
        <begin position="25"/>
        <end position="265"/>
    </location>
</feature>
<dbReference type="GO" id="GO:0016787">
    <property type="term" value="F:hydrolase activity"/>
    <property type="evidence" value="ECO:0007669"/>
    <property type="project" value="UniProtKB-KW"/>
</dbReference>
<accession>A0ABY7JU79</accession>
<gene>
    <name evidence="3" type="ORF">M6B22_16425</name>
</gene>
<evidence type="ECO:0000313" key="3">
    <source>
        <dbReference type="EMBL" id="WAX56110.1"/>
    </source>
</evidence>
<dbReference type="PANTHER" id="PTHR37981">
    <property type="entry name" value="LIPASE 2"/>
    <property type="match status" value="1"/>
</dbReference>
<dbReference type="Gene3D" id="3.40.50.1110">
    <property type="entry name" value="SGNH hydrolase"/>
    <property type="match status" value="1"/>
</dbReference>
<dbReference type="Pfam" id="PF13472">
    <property type="entry name" value="Lipase_GDSL_2"/>
    <property type="match status" value="1"/>
</dbReference>
<dbReference type="RefSeq" id="WP_269442638.1">
    <property type="nucleotide sequence ID" value="NZ_CP097463.1"/>
</dbReference>
<keyword evidence="1" id="KW-0732">Signal</keyword>
<evidence type="ECO:0000256" key="1">
    <source>
        <dbReference type="SAM" id="SignalP"/>
    </source>
</evidence>
<feature type="signal peptide" evidence="1">
    <location>
        <begin position="1"/>
        <end position="24"/>
    </location>
</feature>
<keyword evidence="3" id="KW-0378">Hydrolase</keyword>
<name>A0ABY7JU79_9ACTN</name>
<keyword evidence="4" id="KW-1185">Reference proteome</keyword>
<dbReference type="InterPro" id="IPR013830">
    <property type="entry name" value="SGNH_hydro"/>
</dbReference>
<proteinExistence type="predicted"/>
<dbReference type="CDD" id="cd01823">
    <property type="entry name" value="SEST_like"/>
    <property type="match status" value="1"/>
</dbReference>
<dbReference type="Proteomes" id="UP001164693">
    <property type="component" value="Chromosome"/>
</dbReference>
<evidence type="ECO:0000259" key="2">
    <source>
        <dbReference type="Pfam" id="PF13472"/>
    </source>
</evidence>
<sequence length="265" mass="27616">MRRSRIVRSIALLAAPAAALIAFAAPAAAATVRYVALGDSYSSGVGAGSYISASGSCLRSTKAYSQLWANAHAPASYVSVACSGAKTTDVTASQVSALSGTTTLVSISVGGNDLGFATVMQDCVLYSTTTCVNELNAAENTARTSLPGWLDTTYNAIRAHAPNARVVVLDYPRFYHDKWYCVGLSSTDRNKINEAADVLDGVISAAATRHGFAFADVRAAFGNGHEICDSGSWLHSVDWTDLVQSYHPTAAGQSGGYLPAFTAKA</sequence>